<dbReference type="PROSITE" id="PS00028">
    <property type="entry name" value="ZINC_FINGER_C2H2_1"/>
    <property type="match status" value="3"/>
</dbReference>
<feature type="region of interest" description="Disordered" evidence="2">
    <location>
        <begin position="1"/>
        <end position="25"/>
    </location>
</feature>
<dbReference type="EMBL" id="JAUIZM010000004">
    <property type="protein sequence ID" value="KAK1390937.1"/>
    <property type="molecule type" value="Genomic_DNA"/>
</dbReference>
<gene>
    <name evidence="4" type="ORF">POM88_019115</name>
</gene>
<reference evidence="4" key="1">
    <citation type="submission" date="2023-02" db="EMBL/GenBank/DDBJ databases">
        <title>Genome of toxic invasive species Heracleum sosnowskyi carries increased number of genes despite the absence of recent whole-genome duplications.</title>
        <authorList>
            <person name="Schelkunov M."/>
            <person name="Shtratnikova V."/>
            <person name="Makarenko M."/>
            <person name="Klepikova A."/>
            <person name="Omelchenko D."/>
            <person name="Novikova G."/>
            <person name="Obukhova E."/>
            <person name="Bogdanov V."/>
            <person name="Penin A."/>
            <person name="Logacheva M."/>
        </authorList>
    </citation>
    <scope>NUCLEOTIDE SEQUENCE</scope>
    <source>
        <strain evidence="4">Hsosn_3</strain>
        <tissue evidence="4">Leaf</tissue>
    </source>
</reference>
<comment type="caution">
    <text evidence="4">The sequence shown here is derived from an EMBL/GenBank/DDBJ whole genome shotgun (WGS) entry which is preliminary data.</text>
</comment>
<dbReference type="Pfam" id="PF13912">
    <property type="entry name" value="zf-C2H2_6"/>
    <property type="match status" value="3"/>
</dbReference>
<dbReference type="Proteomes" id="UP001237642">
    <property type="component" value="Unassembled WGS sequence"/>
</dbReference>
<accession>A0AAD8IRR4</accession>
<dbReference type="SMART" id="SM00355">
    <property type="entry name" value="ZnF_C2H2"/>
    <property type="match status" value="3"/>
</dbReference>
<dbReference type="AlphaFoldDB" id="A0AAD8IRR4"/>
<keyword evidence="1" id="KW-0863">Zinc-finger</keyword>
<feature type="compositionally biased region" description="Basic and acidic residues" evidence="2">
    <location>
        <begin position="1"/>
        <end position="16"/>
    </location>
</feature>
<protein>
    <submittedName>
        <fullName evidence="4">Zinc finger protein zat1</fullName>
    </submittedName>
</protein>
<dbReference type="PANTHER" id="PTHR46869:SF1">
    <property type="entry name" value="C2H2-LIKE ZINC FINGER PROTEIN"/>
    <property type="match status" value="1"/>
</dbReference>
<reference evidence="4" key="2">
    <citation type="submission" date="2023-05" db="EMBL/GenBank/DDBJ databases">
        <authorList>
            <person name="Schelkunov M.I."/>
        </authorList>
    </citation>
    <scope>NUCLEOTIDE SEQUENCE</scope>
    <source>
        <strain evidence="4">Hsosn_3</strain>
        <tissue evidence="4">Leaf</tissue>
    </source>
</reference>
<sequence>MKDFRSLDSHSKKISKDVNSSGLSQERVCKQCGKGFQSLKALCGHMACHSEKGRVLKEYKCYRKSESSELVDGHFDTEENPSRQTRSKAKRYKKSAVKTFDFGNNNGSSSVCDSEEEDTVDVAACLMMLSRDSRKWSGVSSIVKSLDNQSTDLETKSSSVEMKTPSDDGIYLADEILHLKKLGERKPKSSALVTKSFHASGYLKKAESGISTDELFNNGEYKDAELAKIYDRVKHFSADERKGLKENEFGYVGTSPKLQKFDSKKRSRDRYDSVQGNKNVHSRKKYDCVNCNRSFDSFQALGGHRPCHKKAEPTIQYEYDPIENSLEDDITPISTPIRNLGQRPCDRKAVSRDFSVDAKKKDRAKKYKAHQCPFCSKTFKSGQALGSHKRTHFIYDPEDSGSSPATTRNLIDLNLPAPEEHDEFDDNNQFIYQD</sequence>
<proteinExistence type="predicted"/>
<keyword evidence="1" id="KW-0862">Zinc</keyword>
<evidence type="ECO:0000256" key="2">
    <source>
        <dbReference type="SAM" id="MobiDB-lite"/>
    </source>
</evidence>
<dbReference type="PROSITE" id="PS50157">
    <property type="entry name" value="ZINC_FINGER_C2H2_2"/>
    <property type="match status" value="3"/>
</dbReference>
<dbReference type="InterPro" id="IPR013087">
    <property type="entry name" value="Znf_C2H2_type"/>
</dbReference>
<dbReference type="SUPFAM" id="SSF57667">
    <property type="entry name" value="beta-beta-alpha zinc fingers"/>
    <property type="match status" value="1"/>
</dbReference>
<organism evidence="4 5">
    <name type="scientific">Heracleum sosnowskyi</name>
    <dbReference type="NCBI Taxonomy" id="360622"/>
    <lineage>
        <taxon>Eukaryota</taxon>
        <taxon>Viridiplantae</taxon>
        <taxon>Streptophyta</taxon>
        <taxon>Embryophyta</taxon>
        <taxon>Tracheophyta</taxon>
        <taxon>Spermatophyta</taxon>
        <taxon>Magnoliopsida</taxon>
        <taxon>eudicotyledons</taxon>
        <taxon>Gunneridae</taxon>
        <taxon>Pentapetalae</taxon>
        <taxon>asterids</taxon>
        <taxon>campanulids</taxon>
        <taxon>Apiales</taxon>
        <taxon>Apiaceae</taxon>
        <taxon>Apioideae</taxon>
        <taxon>apioid superclade</taxon>
        <taxon>Tordylieae</taxon>
        <taxon>Tordyliinae</taxon>
        <taxon>Heracleum</taxon>
    </lineage>
</organism>
<evidence type="ECO:0000313" key="4">
    <source>
        <dbReference type="EMBL" id="KAK1390937.1"/>
    </source>
</evidence>
<name>A0AAD8IRR4_9APIA</name>
<dbReference type="InterPro" id="IPR036236">
    <property type="entry name" value="Znf_C2H2_sf"/>
</dbReference>
<evidence type="ECO:0000256" key="1">
    <source>
        <dbReference type="PROSITE-ProRule" id="PRU00042"/>
    </source>
</evidence>
<feature type="region of interest" description="Disordered" evidence="2">
    <location>
        <begin position="415"/>
        <end position="434"/>
    </location>
</feature>
<keyword evidence="5" id="KW-1185">Reference proteome</keyword>
<feature type="domain" description="C2H2-type" evidence="3">
    <location>
        <begin position="286"/>
        <end position="313"/>
    </location>
</feature>
<evidence type="ECO:0000313" key="5">
    <source>
        <dbReference type="Proteomes" id="UP001237642"/>
    </source>
</evidence>
<keyword evidence="1" id="KW-0479">Metal-binding</keyword>
<feature type="domain" description="C2H2-type" evidence="3">
    <location>
        <begin position="27"/>
        <end position="54"/>
    </location>
</feature>
<evidence type="ECO:0000259" key="3">
    <source>
        <dbReference type="PROSITE" id="PS50157"/>
    </source>
</evidence>
<dbReference type="PANTHER" id="PTHR46869">
    <property type="entry name" value="C2H2-LIKE ZINC FINGER PROTEIN"/>
    <property type="match status" value="1"/>
</dbReference>
<dbReference type="Gene3D" id="3.30.160.60">
    <property type="entry name" value="Classic Zinc Finger"/>
    <property type="match status" value="1"/>
</dbReference>
<dbReference type="GO" id="GO:0008270">
    <property type="term" value="F:zinc ion binding"/>
    <property type="evidence" value="ECO:0007669"/>
    <property type="project" value="UniProtKB-KW"/>
</dbReference>
<feature type="domain" description="C2H2-type" evidence="3">
    <location>
        <begin position="370"/>
        <end position="397"/>
    </location>
</feature>